<feature type="compositionally biased region" description="Polar residues" evidence="7">
    <location>
        <begin position="1426"/>
        <end position="1444"/>
    </location>
</feature>
<dbReference type="PROSITE" id="PS01359">
    <property type="entry name" value="ZF_PHD_1"/>
    <property type="match status" value="1"/>
</dbReference>
<dbReference type="EMBL" id="JAACXV010000232">
    <property type="protein sequence ID" value="KAF7281635.1"/>
    <property type="molecule type" value="Genomic_DNA"/>
</dbReference>
<dbReference type="InterPro" id="IPR052583">
    <property type="entry name" value="ATP-helicase/E3_Ub-Ligase"/>
</dbReference>
<dbReference type="InterPro" id="IPR019734">
    <property type="entry name" value="TPR_rpt"/>
</dbReference>
<dbReference type="GO" id="GO:0016787">
    <property type="term" value="F:hydrolase activity"/>
    <property type="evidence" value="ECO:0007669"/>
    <property type="project" value="UniProtKB-KW"/>
</dbReference>
<dbReference type="InterPro" id="IPR027417">
    <property type="entry name" value="P-loop_NTPase"/>
</dbReference>
<evidence type="ECO:0000313" key="10">
    <source>
        <dbReference type="EMBL" id="KAF7281635.1"/>
    </source>
</evidence>
<dbReference type="GO" id="GO:0000209">
    <property type="term" value="P:protein polyubiquitination"/>
    <property type="evidence" value="ECO:0007669"/>
    <property type="project" value="TreeGrafter"/>
</dbReference>
<dbReference type="GO" id="GO:0008270">
    <property type="term" value="F:zinc ion binding"/>
    <property type="evidence" value="ECO:0007669"/>
    <property type="project" value="UniProtKB-KW"/>
</dbReference>
<dbReference type="InterPro" id="IPR049730">
    <property type="entry name" value="SNF2/RAD54-like_C"/>
</dbReference>
<dbReference type="InterPro" id="IPR000330">
    <property type="entry name" value="SNF2_N"/>
</dbReference>
<name>A0A834IPF0_RHYFE</name>
<keyword evidence="11" id="KW-1185">Reference proteome</keyword>
<dbReference type="SUPFAM" id="SSF52540">
    <property type="entry name" value="P-loop containing nucleoside triphosphate hydrolases"/>
    <property type="match status" value="2"/>
</dbReference>
<evidence type="ECO:0000313" key="11">
    <source>
        <dbReference type="Proteomes" id="UP000625711"/>
    </source>
</evidence>
<dbReference type="InterPro" id="IPR011990">
    <property type="entry name" value="TPR-like_helical_dom_sf"/>
</dbReference>
<dbReference type="InterPro" id="IPR038718">
    <property type="entry name" value="SNF2-like_sf"/>
</dbReference>
<dbReference type="GO" id="GO:0005737">
    <property type="term" value="C:cytoplasm"/>
    <property type="evidence" value="ECO:0007669"/>
    <property type="project" value="UniProtKB-ARBA"/>
</dbReference>
<dbReference type="CDD" id="cd18793">
    <property type="entry name" value="SF2_C_SNF"/>
    <property type="match status" value="1"/>
</dbReference>
<evidence type="ECO:0000256" key="7">
    <source>
        <dbReference type="SAM" id="MobiDB-lite"/>
    </source>
</evidence>
<dbReference type="GO" id="GO:0005524">
    <property type="term" value="F:ATP binding"/>
    <property type="evidence" value="ECO:0007669"/>
    <property type="project" value="InterPro"/>
</dbReference>
<dbReference type="Pfam" id="PF21324">
    <property type="entry name" value="SHPRH_helical-2nd"/>
    <property type="match status" value="1"/>
</dbReference>
<dbReference type="Gene3D" id="3.40.50.300">
    <property type="entry name" value="P-loop containing nucleotide triphosphate hydrolases"/>
    <property type="match status" value="1"/>
</dbReference>
<dbReference type="SMART" id="SM00490">
    <property type="entry name" value="HELICc"/>
    <property type="match status" value="1"/>
</dbReference>
<protein>
    <recommendedName>
        <fullName evidence="12">E3 ubiquitin-protein ligase SHPRH</fullName>
    </recommendedName>
</protein>
<evidence type="ECO:0000256" key="2">
    <source>
        <dbReference type="ARBA" id="ARBA00022771"/>
    </source>
</evidence>
<dbReference type="SMART" id="SM00487">
    <property type="entry name" value="DEXDc"/>
    <property type="match status" value="1"/>
</dbReference>
<dbReference type="Gene3D" id="3.30.40.10">
    <property type="entry name" value="Zinc/RING finger domain, C3HC4 (zinc finger)"/>
    <property type="match status" value="2"/>
</dbReference>
<dbReference type="Pfam" id="PF00271">
    <property type="entry name" value="Helicase_C"/>
    <property type="match status" value="1"/>
</dbReference>
<dbReference type="GO" id="GO:0006974">
    <property type="term" value="P:DNA damage response"/>
    <property type="evidence" value="ECO:0007669"/>
    <property type="project" value="TreeGrafter"/>
</dbReference>
<evidence type="ECO:0008006" key="12">
    <source>
        <dbReference type="Google" id="ProtNLM"/>
    </source>
</evidence>
<dbReference type="Gene3D" id="3.40.50.10810">
    <property type="entry name" value="Tandem AAA-ATPase domain"/>
    <property type="match status" value="2"/>
</dbReference>
<proteinExistence type="predicted"/>
<keyword evidence="1" id="KW-0479">Metal-binding</keyword>
<reference evidence="10" key="1">
    <citation type="submission" date="2020-08" db="EMBL/GenBank/DDBJ databases">
        <title>Genome sequencing and assembly of the red palm weevil Rhynchophorus ferrugineus.</title>
        <authorList>
            <person name="Dias G.B."/>
            <person name="Bergman C.M."/>
            <person name="Manee M."/>
        </authorList>
    </citation>
    <scope>NUCLEOTIDE SEQUENCE</scope>
    <source>
        <strain evidence="10">AA-2017</strain>
        <tissue evidence="10">Whole larva</tissue>
    </source>
</reference>
<dbReference type="Proteomes" id="UP000625711">
    <property type="component" value="Unassembled WGS sequence"/>
</dbReference>
<gene>
    <name evidence="10" type="ORF">GWI33_004494</name>
</gene>
<sequence>MGRTKNIPKKKDNLILGNCSLSTIGEFIPLFRKKRSKKQGIHEKSIPSYSLILAKEEHEQYLLGELRVGCTSNVLPGDFNSYSCVIIRTLEDVLFLKDAVQTRMFAFKILMKEDIVYFQMYLIAIPLPKFYPKISRCIKTAFALFYDIELDTEKDINKIQTSLSSTELDDLYIKLVQKREMLNINDDQKLCIPQLKPKLRPYQEKAVKWMIFRETADDLKGDLHPLYQKVTLKSSTDIYFDKYTGWIEKKLPIVQGNWKGGILADEMGLGKTVEVLALILSNNQNRNKSDNSLMAKKGKIKDADSGSESELIIRTQPKKRKMIEEDHEDYQVPIKKNKIPDNLVKVSSSKKSATFQALQSIYNRTLSEYCTTESKEEPEECRVQCICGSSIEDGSVECEECGKYQHSSCLGWRRSLGAYKCPQCWEKLELLPSKATLIVAPAALRRQWCREMKTHLKYGLKVLNYEGYSATPVYPTELQHYDIVITTYNVLQAEMRLTETGQSLNLRKQRKYWPGGSPLVRIQWWRLCLDEAQTVETPGRVVSQMARKIPAVHRWAVTGTPMAKSLTDIYGLIDYLQMEPYSEYDTWKNILYNPYLKGNKEPMYTFLSKVLWRTGKKSVLDQINIPQQTHEIHLLEFSAVEKFFYNREHEICARDFLYISQKFNSDCLLEKMDKKDLKNLMAPLLSLRQACSDPSAVRGKGRYLSLKKNASSMKELLEALILKNRTDCEESLRLMVSSINGLAGVYLLMEDYEQAIKEYRKVLQLSARFAVEEKQGKLTVDKLPLIHAMYNLAEVLDIYESGEHTLRDGTLRDDCLTLEKQYIEKFMKETASGKEDYETVSSTIEQYEDEFILKHAQWYSDGLDWVSINSLDGDLIARIEVAADNAHIDFNLRIENARTLLRRVYNWHLDVDDSRENVFKVLNNIYTEDTATKYITIREGLVEKAMDCHLRPQQQKVKKKMQKCAVCLADAKLKEYESKLFTMKKRSDIFDEMSLVGSWKPRIEEIILKGLLSLLKLKDVKSDLIKDGETHVQLIDVLKKEFKEIRKFWTLLDQQVCAIDELDICKVRLQLKTADEAKEKANKMLKNLSYDQTKTNDNINLLKQSELPHQELSLKSEEARHNMKLEALLGTRNYLDTLRQQQFEGQNPDPCPVCRGPLVNTWAILSCAHTFCLECFQKLLDKSSISIQCCVCRFVQSIQEVAYIGNGKNSAENTEENIPIVGNYSRKVEDVVRLLLKLKNADSQVKVLLFSTWSVVLKLLKRALEENHVKAELADSSSTFEKRIETFKDPIRKITVLLLPLRLGSKGLNLIEATHVILLEPVLNPADELQAIGRIHRIGQTKPTVVHKFLVRNTVEESLHEATSSNAAGWERSKVTIEQLKGLFKNNFGEEEEEELVATLRPVNEDADDENCYNSTDREKDLSNDVADNTTRQRDPQSSSSNAD</sequence>
<dbReference type="InterPro" id="IPR019786">
    <property type="entry name" value="Zinc_finger_PHD-type_CS"/>
</dbReference>
<dbReference type="PANTHER" id="PTHR45865">
    <property type="entry name" value="E3 UBIQUITIN-PROTEIN LIGASE SHPRH FAMILY MEMBER"/>
    <property type="match status" value="1"/>
</dbReference>
<evidence type="ECO:0000259" key="9">
    <source>
        <dbReference type="PROSITE" id="PS51194"/>
    </source>
</evidence>
<evidence type="ECO:0000259" key="8">
    <source>
        <dbReference type="PROSITE" id="PS50089"/>
    </source>
</evidence>
<evidence type="ECO:0000256" key="1">
    <source>
        <dbReference type="ARBA" id="ARBA00022723"/>
    </source>
</evidence>
<dbReference type="SUPFAM" id="SSF57850">
    <property type="entry name" value="RING/U-box"/>
    <property type="match status" value="1"/>
</dbReference>
<dbReference type="InterPro" id="IPR001650">
    <property type="entry name" value="Helicase_C-like"/>
</dbReference>
<comment type="caution">
    <text evidence="10">The sequence shown here is derived from an EMBL/GenBank/DDBJ whole genome shotgun (WGS) entry which is preliminary data.</text>
</comment>
<dbReference type="Pfam" id="PF21325">
    <property type="entry name" value="SHPRH_helical-1st"/>
    <property type="match status" value="1"/>
</dbReference>
<dbReference type="GO" id="GO:0005634">
    <property type="term" value="C:nucleus"/>
    <property type="evidence" value="ECO:0007669"/>
    <property type="project" value="TreeGrafter"/>
</dbReference>
<dbReference type="InterPro" id="IPR014001">
    <property type="entry name" value="Helicase_ATP-bd"/>
</dbReference>
<dbReference type="PROSITE" id="PS51194">
    <property type="entry name" value="HELICASE_CTER"/>
    <property type="match status" value="1"/>
</dbReference>
<feature type="region of interest" description="Disordered" evidence="7">
    <location>
        <begin position="1399"/>
        <end position="1444"/>
    </location>
</feature>
<keyword evidence="3" id="KW-0378">Hydrolase</keyword>
<dbReference type="InterPro" id="IPR013083">
    <property type="entry name" value="Znf_RING/FYVE/PHD"/>
</dbReference>
<dbReference type="InterPro" id="IPR001841">
    <property type="entry name" value="Znf_RING"/>
</dbReference>
<dbReference type="PANTHER" id="PTHR45865:SF1">
    <property type="entry name" value="E3 UBIQUITIN-PROTEIN LIGASE SHPRH"/>
    <property type="match status" value="1"/>
</dbReference>
<dbReference type="InterPro" id="IPR011011">
    <property type="entry name" value="Znf_FYVE_PHD"/>
</dbReference>
<evidence type="ECO:0000256" key="4">
    <source>
        <dbReference type="ARBA" id="ARBA00022833"/>
    </source>
</evidence>
<keyword evidence="2 5" id="KW-0863">Zinc-finger</keyword>
<evidence type="ECO:0000256" key="3">
    <source>
        <dbReference type="ARBA" id="ARBA00022801"/>
    </source>
</evidence>
<feature type="repeat" description="TPR" evidence="6">
    <location>
        <begin position="736"/>
        <end position="769"/>
    </location>
</feature>
<dbReference type="PROSITE" id="PS50089">
    <property type="entry name" value="ZF_RING_2"/>
    <property type="match status" value="1"/>
</dbReference>
<dbReference type="SUPFAM" id="SSF57903">
    <property type="entry name" value="FYVE/PHD zinc finger"/>
    <property type="match status" value="1"/>
</dbReference>
<keyword evidence="6" id="KW-0802">TPR repeat</keyword>
<accession>A0A834IPF0</accession>
<feature type="domain" description="Helicase C-terminal" evidence="9">
    <location>
        <begin position="1230"/>
        <end position="1381"/>
    </location>
</feature>
<dbReference type="GO" id="GO:0061630">
    <property type="term" value="F:ubiquitin protein ligase activity"/>
    <property type="evidence" value="ECO:0007669"/>
    <property type="project" value="TreeGrafter"/>
</dbReference>
<keyword evidence="4" id="KW-0862">Zinc</keyword>
<evidence type="ECO:0000256" key="5">
    <source>
        <dbReference type="PROSITE-ProRule" id="PRU00175"/>
    </source>
</evidence>
<evidence type="ECO:0000256" key="6">
    <source>
        <dbReference type="PROSITE-ProRule" id="PRU00339"/>
    </source>
</evidence>
<dbReference type="InterPro" id="IPR048695">
    <property type="entry name" value="SHPRH_helical_2nd"/>
</dbReference>
<dbReference type="InterPro" id="IPR048686">
    <property type="entry name" value="SHPRH_helical_1st"/>
</dbReference>
<dbReference type="OrthoDB" id="423559at2759"/>
<dbReference type="Gene3D" id="1.25.40.10">
    <property type="entry name" value="Tetratricopeptide repeat domain"/>
    <property type="match status" value="1"/>
</dbReference>
<feature type="domain" description="RING-type" evidence="8">
    <location>
        <begin position="1151"/>
        <end position="1193"/>
    </location>
</feature>
<dbReference type="Pfam" id="PF00176">
    <property type="entry name" value="SNF2-rel_dom"/>
    <property type="match status" value="1"/>
</dbReference>
<organism evidence="10 11">
    <name type="scientific">Rhynchophorus ferrugineus</name>
    <name type="common">Red palm weevil</name>
    <name type="synonym">Curculio ferrugineus</name>
    <dbReference type="NCBI Taxonomy" id="354439"/>
    <lineage>
        <taxon>Eukaryota</taxon>
        <taxon>Metazoa</taxon>
        <taxon>Ecdysozoa</taxon>
        <taxon>Arthropoda</taxon>
        <taxon>Hexapoda</taxon>
        <taxon>Insecta</taxon>
        <taxon>Pterygota</taxon>
        <taxon>Neoptera</taxon>
        <taxon>Endopterygota</taxon>
        <taxon>Coleoptera</taxon>
        <taxon>Polyphaga</taxon>
        <taxon>Cucujiformia</taxon>
        <taxon>Curculionidae</taxon>
        <taxon>Dryophthorinae</taxon>
        <taxon>Rhynchophorus</taxon>
    </lineage>
</organism>
<dbReference type="PROSITE" id="PS50005">
    <property type="entry name" value="TPR"/>
    <property type="match status" value="1"/>
</dbReference>